<evidence type="ECO:0000313" key="1">
    <source>
        <dbReference type="EMBL" id="GCA62424.1"/>
    </source>
</evidence>
<keyword evidence="2" id="KW-1185">Reference proteome</keyword>
<sequence length="63" mass="6968">DSDVLIHALLPYVWSETGIDEILMAGTIIHPSLTEVLRGCLFNVRAKLLAEGVEMNPLARYMA</sequence>
<dbReference type="Proteomes" id="UP000265618">
    <property type="component" value="Unassembled WGS sequence"/>
</dbReference>
<organism evidence="1 2">
    <name type="scientific">Kipferlia bialata</name>
    <dbReference type="NCBI Taxonomy" id="797122"/>
    <lineage>
        <taxon>Eukaryota</taxon>
        <taxon>Metamonada</taxon>
        <taxon>Carpediemonas-like organisms</taxon>
        <taxon>Kipferlia</taxon>
    </lineage>
</organism>
<dbReference type="EMBL" id="BDIP01000662">
    <property type="protein sequence ID" value="GCA62424.1"/>
    <property type="molecule type" value="Genomic_DNA"/>
</dbReference>
<accession>A0A391NK10</accession>
<name>A0A391NK10_9EUKA</name>
<proteinExistence type="predicted"/>
<evidence type="ECO:0000313" key="2">
    <source>
        <dbReference type="Proteomes" id="UP000265618"/>
    </source>
</evidence>
<comment type="caution">
    <text evidence="1">The sequence shown here is derived from an EMBL/GenBank/DDBJ whole genome shotgun (WGS) entry which is preliminary data.</text>
</comment>
<feature type="non-terminal residue" evidence="1">
    <location>
        <position position="1"/>
    </location>
</feature>
<dbReference type="AlphaFoldDB" id="A0A391NK10"/>
<reference evidence="1 2" key="1">
    <citation type="journal article" date="2018" name="PLoS ONE">
        <title>The draft genome of Kipferlia bialata reveals reductive genome evolution in fornicate parasites.</title>
        <authorList>
            <person name="Tanifuji G."/>
            <person name="Takabayashi S."/>
            <person name="Kume K."/>
            <person name="Takagi M."/>
            <person name="Nakayama T."/>
            <person name="Kamikawa R."/>
            <person name="Inagaki Y."/>
            <person name="Hashimoto T."/>
        </authorList>
    </citation>
    <scope>NUCLEOTIDE SEQUENCE [LARGE SCALE GENOMIC DNA]</scope>
    <source>
        <strain evidence="1">NY0173</strain>
    </source>
</reference>
<gene>
    <name evidence="1" type="ORF">KIPB_003449</name>
</gene>
<protein>
    <submittedName>
        <fullName evidence="1">Uncharacterized protein</fullName>
    </submittedName>
</protein>